<accession>J1S8D6</accession>
<evidence type="ECO:0000313" key="9">
    <source>
        <dbReference type="Proteomes" id="UP000010312"/>
    </source>
</evidence>
<proteinExistence type="predicted"/>
<dbReference type="PATRIC" id="fig|1159208.3.peg.1491"/>
<keyword evidence="6" id="KW-0472">Membrane</keyword>
<feature type="compositionally biased region" description="Polar residues" evidence="5">
    <location>
        <begin position="581"/>
        <end position="590"/>
    </location>
</feature>
<feature type="compositionally biased region" description="Polar residues" evidence="5">
    <location>
        <begin position="556"/>
        <end position="565"/>
    </location>
</feature>
<keyword evidence="4" id="KW-0572">Peptidoglycan-anchor</keyword>
<dbReference type="Proteomes" id="UP000010312">
    <property type="component" value="Unassembled WGS sequence"/>
</dbReference>
<keyword evidence="1" id="KW-0134">Cell wall</keyword>
<keyword evidence="2" id="KW-0964">Secreted</keyword>
<dbReference type="OrthoDB" id="2218359at2"/>
<feature type="domain" description="Gram-positive cocci surface proteins LPxTG" evidence="7">
    <location>
        <begin position="584"/>
        <end position="614"/>
    </location>
</feature>
<protein>
    <submittedName>
        <fullName evidence="8">R5 protein</fullName>
    </submittedName>
</protein>
<feature type="transmembrane region" description="Helical" evidence="6">
    <location>
        <begin position="596"/>
        <end position="615"/>
    </location>
</feature>
<evidence type="ECO:0000256" key="1">
    <source>
        <dbReference type="ARBA" id="ARBA00022512"/>
    </source>
</evidence>
<keyword evidence="6" id="KW-1133">Transmembrane helix</keyword>
<feature type="region of interest" description="Disordered" evidence="5">
    <location>
        <begin position="462"/>
        <end position="590"/>
    </location>
</feature>
<evidence type="ECO:0000256" key="4">
    <source>
        <dbReference type="ARBA" id="ARBA00023088"/>
    </source>
</evidence>
<evidence type="ECO:0000256" key="5">
    <source>
        <dbReference type="SAM" id="MobiDB-lite"/>
    </source>
</evidence>
<name>J1S8D6_9STRE</name>
<evidence type="ECO:0000256" key="2">
    <source>
        <dbReference type="ARBA" id="ARBA00022525"/>
    </source>
</evidence>
<reference evidence="8 9" key="1">
    <citation type="submission" date="2012-05" db="EMBL/GenBank/DDBJ databases">
        <title>Genomic Sequence of Streptococcus mitis SPAR10.</title>
        <authorList>
            <person name="Chancey S."/>
            <person name="Kumar N."/>
            <person name="Sengamalay N."/>
            <person name="Matthews C."/>
            <person name="Hine E."/>
            <person name="Pallavajjal A."/>
            <person name="Abolude O."/>
            <person name="Daugherty S.C."/>
            <person name="Parankush S.P."/>
            <person name="Sadzewicz L."/>
            <person name="Tallon L.J."/>
            <person name="Farley M.M."/>
            <person name="Baughman W."/>
            <person name="McGee L."/>
            <person name="Stephens D.S."/>
            <person name="Tettelin H."/>
        </authorList>
    </citation>
    <scope>NUCLEOTIDE SEQUENCE [LARGE SCALE GENOMIC DNA]</scope>
    <source>
        <strain evidence="8 9">SPAR10</strain>
    </source>
</reference>
<feature type="compositionally biased region" description="Low complexity" evidence="5">
    <location>
        <begin position="466"/>
        <end position="555"/>
    </location>
</feature>
<evidence type="ECO:0000256" key="3">
    <source>
        <dbReference type="ARBA" id="ARBA00022729"/>
    </source>
</evidence>
<keyword evidence="6" id="KW-0812">Transmembrane</keyword>
<sequence>MNKLVKLGLTSFSIFVLNSYTQFIVKSDENISTETIAIQENSGYSDNSISKLESSTSNQIDDSNKSFESSIAVTEENNVETKLNDNVISEGGHVNVEGQNATITKDGKSVTYSYIVAYQRMHSSDHAQTVNDLLIRVPKIKNATVQFTLVGTRDAKGNPINVNKPMTEISFDDTEKYDRETFNTPTVEELEAGRTPYVVNTSNYEYGYMTDGKVESYGLFTNFDNSQAYKVEVTIPIDEAKKIKYLPIDARMVWKSSQEGGVMSYETGSQNLEDYDNHRLAVDLVSGNIGGFGYPSLIDDSHVKNGHLIKSVSNSSTYITPNNGDWTRIPEDTNIDKSTFFNYVDKFTLRANKKVVYYVSEKEDMADQDVSALYTGNVIIDYLIKGTNQKLKETYNKISEFPIYDSTGELVTYKVGDNSIERPDKIMVDGITYRLVGLSTSSDSETGTLKNGTVHITYEYEKEILTTTEEPTTTTTEEPTTTTEEPTTTTTEEPPTTTEEPTTTTTEEPTTTTTEEPTTTTTEEPPTTTEEPTTTTEEPTTTTVELKTTTVEPTPGSSSEPGQAQTSSSEKETEVESKSVADQTELPNTGESHSQLFYTIAAILMGFFGISLLKVTHDNK</sequence>
<organism evidence="8 9">
    <name type="scientific">Streptococcus infantis SPAR10</name>
    <dbReference type="NCBI Taxonomy" id="1159208"/>
    <lineage>
        <taxon>Bacteria</taxon>
        <taxon>Bacillati</taxon>
        <taxon>Bacillota</taxon>
        <taxon>Bacilli</taxon>
        <taxon>Lactobacillales</taxon>
        <taxon>Streptococcaceae</taxon>
        <taxon>Streptococcus</taxon>
    </lineage>
</organism>
<feature type="compositionally biased region" description="Basic and acidic residues" evidence="5">
    <location>
        <begin position="569"/>
        <end position="579"/>
    </location>
</feature>
<dbReference type="AlphaFoldDB" id="J1S8D6"/>
<dbReference type="InterPro" id="IPR019931">
    <property type="entry name" value="LPXTG_anchor"/>
</dbReference>
<keyword evidence="3" id="KW-0732">Signal</keyword>
<comment type="caution">
    <text evidence="8">The sequence shown here is derived from an EMBL/GenBank/DDBJ whole genome shotgun (WGS) entry which is preliminary data.</text>
</comment>
<dbReference type="Pfam" id="PF00746">
    <property type="entry name" value="Gram_pos_anchor"/>
    <property type="match status" value="1"/>
</dbReference>
<dbReference type="RefSeq" id="WP_004253686.1">
    <property type="nucleotide sequence ID" value="NZ_ALCH01000005.1"/>
</dbReference>
<evidence type="ECO:0000313" key="8">
    <source>
        <dbReference type="EMBL" id="EJG85965.1"/>
    </source>
</evidence>
<gene>
    <name evidence="8" type="ORF">SPAR10_1564</name>
</gene>
<dbReference type="EMBL" id="ALCH01000005">
    <property type="protein sequence ID" value="EJG85965.1"/>
    <property type="molecule type" value="Genomic_DNA"/>
</dbReference>
<dbReference type="NCBIfam" id="TIGR01167">
    <property type="entry name" value="LPXTG_anchor"/>
    <property type="match status" value="1"/>
</dbReference>
<evidence type="ECO:0000259" key="7">
    <source>
        <dbReference type="Pfam" id="PF00746"/>
    </source>
</evidence>
<evidence type="ECO:0000256" key="6">
    <source>
        <dbReference type="SAM" id="Phobius"/>
    </source>
</evidence>